<dbReference type="InterPro" id="IPR005828">
    <property type="entry name" value="MFS_sugar_transport-like"/>
</dbReference>
<feature type="transmembrane region" description="Helical" evidence="7">
    <location>
        <begin position="44"/>
        <end position="63"/>
    </location>
</feature>
<dbReference type="InterPro" id="IPR045262">
    <property type="entry name" value="STP/PLT_plant"/>
</dbReference>
<organism evidence="9 11">
    <name type="scientific">Medicago truncatula</name>
    <name type="common">Barrel medic</name>
    <name type="synonym">Medicago tribuloides</name>
    <dbReference type="NCBI Taxonomy" id="3880"/>
    <lineage>
        <taxon>Eukaryota</taxon>
        <taxon>Viridiplantae</taxon>
        <taxon>Streptophyta</taxon>
        <taxon>Embryophyta</taxon>
        <taxon>Tracheophyta</taxon>
        <taxon>Spermatophyta</taxon>
        <taxon>Magnoliopsida</taxon>
        <taxon>eudicotyledons</taxon>
        <taxon>Gunneridae</taxon>
        <taxon>Pentapetalae</taxon>
        <taxon>rosids</taxon>
        <taxon>fabids</taxon>
        <taxon>Fabales</taxon>
        <taxon>Fabaceae</taxon>
        <taxon>Papilionoideae</taxon>
        <taxon>50 kb inversion clade</taxon>
        <taxon>NPAAA clade</taxon>
        <taxon>Hologalegina</taxon>
        <taxon>IRL clade</taxon>
        <taxon>Trifolieae</taxon>
        <taxon>Medicago</taxon>
    </lineage>
</organism>
<sequence>MAPCKYRGAINIGFQPSITIGVLFANGLNYIFSKFIKGGWGWRFNLSCAMFSALVVTIGSIFLS</sequence>
<keyword evidence="5 7" id="KW-1133">Transmembrane helix</keyword>
<evidence type="ECO:0000256" key="2">
    <source>
        <dbReference type="ARBA" id="ARBA00010992"/>
    </source>
</evidence>
<reference evidence="9 11" key="2">
    <citation type="journal article" date="2014" name="BMC Genomics">
        <title>An improved genome release (version Mt4.0) for the model legume Medicago truncatula.</title>
        <authorList>
            <person name="Tang H."/>
            <person name="Krishnakumar V."/>
            <person name="Bidwell S."/>
            <person name="Rosen B."/>
            <person name="Chan A."/>
            <person name="Zhou S."/>
            <person name="Gentzbittel L."/>
            <person name="Childs K.L."/>
            <person name="Yandell M."/>
            <person name="Gundlach H."/>
            <person name="Mayer K.F."/>
            <person name="Schwartz D.C."/>
            <person name="Town C.D."/>
        </authorList>
    </citation>
    <scope>GENOME REANNOTATION</scope>
    <source>
        <strain evidence="9">A17</strain>
        <strain evidence="10 11">cv. Jemalong A17</strain>
    </source>
</reference>
<dbReference type="InterPro" id="IPR020846">
    <property type="entry name" value="MFS_dom"/>
</dbReference>
<evidence type="ECO:0000256" key="7">
    <source>
        <dbReference type="SAM" id="Phobius"/>
    </source>
</evidence>
<evidence type="ECO:0000313" key="10">
    <source>
        <dbReference type="EnsemblPlants" id="KEH43451"/>
    </source>
</evidence>
<evidence type="ECO:0000256" key="4">
    <source>
        <dbReference type="ARBA" id="ARBA00022692"/>
    </source>
</evidence>
<dbReference type="AlphaFoldDB" id="A0A072VP86"/>
<evidence type="ECO:0000313" key="9">
    <source>
        <dbReference type="EMBL" id="KEH43451.1"/>
    </source>
</evidence>
<reference evidence="9 11" key="1">
    <citation type="journal article" date="2011" name="Nature">
        <title>The Medicago genome provides insight into the evolution of rhizobial symbioses.</title>
        <authorList>
            <person name="Young N.D."/>
            <person name="Debelle F."/>
            <person name="Oldroyd G.E."/>
            <person name="Geurts R."/>
            <person name="Cannon S.B."/>
            <person name="Udvardi M.K."/>
            <person name="Benedito V.A."/>
            <person name="Mayer K.F."/>
            <person name="Gouzy J."/>
            <person name="Schoof H."/>
            <person name="Van de Peer Y."/>
            <person name="Proost S."/>
            <person name="Cook D.R."/>
            <person name="Meyers B.C."/>
            <person name="Spannagl M."/>
            <person name="Cheung F."/>
            <person name="De Mita S."/>
            <person name="Krishnakumar V."/>
            <person name="Gundlach H."/>
            <person name="Zhou S."/>
            <person name="Mudge J."/>
            <person name="Bharti A.K."/>
            <person name="Murray J.D."/>
            <person name="Naoumkina M.A."/>
            <person name="Rosen B."/>
            <person name="Silverstein K.A."/>
            <person name="Tang H."/>
            <person name="Rombauts S."/>
            <person name="Zhao P.X."/>
            <person name="Zhou P."/>
            <person name="Barbe V."/>
            <person name="Bardou P."/>
            <person name="Bechner M."/>
            <person name="Bellec A."/>
            <person name="Berger A."/>
            <person name="Berges H."/>
            <person name="Bidwell S."/>
            <person name="Bisseling T."/>
            <person name="Choisne N."/>
            <person name="Couloux A."/>
            <person name="Denny R."/>
            <person name="Deshpande S."/>
            <person name="Dai X."/>
            <person name="Doyle J.J."/>
            <person name="Dudez A.M."/>
            <person name="Farmer A.D."/>
            <person name="Fouteau S."/>
            <person name="Franken C."/>
            <person name="Gibelin C."/>
            <person name="Gish J."/>
            <person name="Goldstein S."/>
            <person name="Gonzalez A.J."/>
            <person name="Green P.J."/>
            <person name="Hallab A."/>
            <person name="Hartog M."/>
            <person name="Hua A."/>
            <person name="Humphray S.J."/>
            <person name="Jeong D.H."/>
            <person name="Jing Y."/>
            <person name="Jocker A."/>
            <person name="Kenton S.M."/>
            <person name="Kim D.J."/>
            <person name="Klee K."/>
            <person name="Lai H."/>
            <person name="Lang C."/>
            <person name="Lin S."/>
            <person name="Macmil S.L."/>
            <person name="Magdelenat G."/>
            <person name="Matthews L."/>
            <person name="McCorrison J."/>
            <person name="Monaghan E.L."/>
            <person name="Mun J.H."/>
            <person name="Najar F.Z."/>
            <person name="Nicholson C."/>
            <person name="Noirot C."/>
            <person name="O'Bleness M."/>
            <person name="Paule C.R."/>
            <person name="Poulain J."/>
            <person name="Prion F."/>
            <person name="Qin B."/>
            <person name="Qu C."/>
            <person name="Retzel E.F."/>
            <person name="Riddle C."/>
            <person name="Sallet E."/>
            <person name="Samain S."/>
            <person name="Samson N."/>
            <person name="Sanders I."/>
            <person name="Saurat O."/>
            <person name="Scarpelli C."/>
            <person name="Schiex T."/>
            <person name="Segurens B."/>
            <person name="Severin A.J."/>
            <person name="Sherrier D.J."/>
            <person name="Shi R."/>
            <person name="Sims S."/>
            <person name="Singer S.R."/>
            <person name="Sinharoy S."/>
            <person name="Sterck L."/>
            <person name="Viollet A."/>
            <person name="Wang B.B."/>
            <person name="Wang K."/>
            <person name="Wang M."/>
            <person name="Wang X."/>
            <person name="Warfsmann J."/>
            <person name="Weissenbach J."/>
            <person name="White D.D."/>
            <person name="White J.D."/>
            <person name="Wiley G.B."/>
            <person name="Wincker P."/>
            <person name="Xing Y."/>
            <person name="Yang L."/>
            <person name="Yao Z."/>
            <person name="Ying F."/>
            <person name="Zhai J."/>
            <person name="Zhou L."/>
            <person name="Zuber A."/>
            <person name="Denarie J."/>
            <person name="Dixon R.A."/>
            <person name="May G.D."/>
            <person name="Schwartz D.C."/>
            <person name="Rogers J."/>
            <person name="Quetier F."/>
            <person name="Town C.D."/>
            <person name="Roe B.A."/>
        </authorList>
    </citation>
    <scope>NUCLEOTIDE SEQUENCE [LARGE SCALE GENOMIC DNA]</scope>
    <source>
        <strain evidence="9">A17</strain>
        <strain evidence="10 11">cv. Jemalong A17</strain>
    </source>
</reference>
<name>A0A072VP86_MEDTR</name>
<dbReference type="HOGENOM" id="CLU_2870956_0_0_1"/>
<evidence type="ECO:0000256" key="5">
    <source>
        <dbReference type="ARBA" id="ARBA00022989"/>
    </source>
</evidence>
<dbReference type="EMBL" id="CM001217">
    <property type="protein sequence ID" value="KEH43451.1"/>
    <property type="molecule type" value="Genomic_DNA"/>
</dbReference>
<evidence type="ECO:0000259" key="8">
    <source>
        <dbReference type="PROSITE" id="PS50850"/>
    </source>
</evidence>
<dbReference type="Proteomes" id="UP000002051">
    <property type="component" value="Unassembled WGS sequence"/>
</dbReference>
<keyword evidence="4 7" id="KW-0812">Transmembrane</keyword>
<dbReference type="GO" id="GO:0015144">
    <property type="term" value="F:carbohydrate transmembrane transporter activity"/>
    <property type="evidence" value="ECO:0007669"/>
    <property type="project" value="InterPro"/>
</dbReference>
<keyword evidence="6 7" id="KW-0472">Membrane</keyword>
<keyword evidence="11" id="KW-1185">Reference proteome</keyword>
<proteinExistence type="inferred from homology"/>
<dbReference type="PANTHER" id="PTHR23500:SF574">
    <property type="entry name" value="SUGAR TRANSPORT PROTEIN 1"/>
    <property type="match status" value="1"/>
</dbReference>
<evidence type="ECO:0000256" key="1">
    <source>
        <dbReference type="ARBA" id="ARBA00004141"/>
    </source>
</evidence>
<feature type="transmembrane region" description="Helical" evidence="7">
    <location>
        <begin position="12"/>
        <end position="32"/>
    </location>
</feature>
<feature type="domain" description="Major facilitator superfamily (MFS) profile" evidence="8">
    <location>
        <begin position="1"/>
        <end position="64"/>
    </location>
</feature>
<evidence type="ECO:0000256" key="3">
    <source>
        <dbReference type="ARBA" id="ARBA00022448"/>
    </source>
</evidence>
<keyword evidence="9" id="KW-0762">Sugar transport</keyword>
<dbReference type="Gene3D" id="1.20.1250.20">
    <property type="entry name" value="MFS general substrate transporter like domains"/>
    <property type="match status" value="1"/>
</dbReference>
<keyword evidence="3" id="KW-0813">Transport</keyword>
<evidence type="ECO:0000313" key="11">
    <source>
        <dbReference type="Proteomes" id="UP000002051"/>
    </source>
</evidence>
<gene>
    <name evidence="9" type="ordered locus">MTR_1g093115</name>
</gene>
<comment type="subcellular location">
    <subcellularLocation>
        <location evidence="1">Membrane</location>
        <topology evidence="1">Multi-pass membrane protein</topology>
    </subcellularLocation>
</comment>
<accession>A0A072VP86</accession>
<dbReference type="PANTHER" id="PTHR23500">
    <property type="entry name" value="SOLUTE CARRIER FAMILY 2, FACILITATED GLUCOSE TRANSPORTER"/>
    <property type="match status" value="1"/>
</dbReference>
<evidence type="ECO:0000256" key="6">
    <source>
        <dbReference type="ARBA" id="ARBA00023136"/>
    </source>
</evidence>
<comment type="similarity">
    <text evidence="2">Belongs to the major facilitator superfamily. Sugar transporter (TC 2.A.1.1) family.</text>
</comment>
<dbReference type="STRING" id="3880.A0A072VP86"/>
<dbReference type="EnsemblPlants" id="KEH43451">
    <property type="protein sequence ID" value="KEH43451"/>
    <property type="gene ID" value="MTR_1g093115"/>
</dbReference>
<reference evidence="10" key="3">
    <citation type="submission" date="2015-04" db="UniProtKB">
        <authorList>
            <consortium name="EnsemblPlants"/>
        </authorList>
    </citation>
    <scope>IDENTIFICATION</scope>
    <source>
        <strain evidence="10">cv. Jemalong A17</strain>
    </source>
</reference>
<dbReference type="PROSITE" id="PS50850">
    <property type="entry name" value="MFS"/>
    <property type="match status" value="1"/>
</dbReference>
<dbReference type="GO" id="GO:0016020">
    <property type="term" value="C:membrane"/>
    <property type="evidence" value="ECO:0007669"/>
    <property type="project" value="UniProtKB-SubCell"/>
</dbReference>
<dbReference type="InterPro" id="IPR036259">
    <property type="entry name" value="MFS_trans_sf"/>
</dbReference>
<protein>
    <submittedName>
        <fullName evidence="9">Sugar transporter</fullName>
    </submittedName>
</protein>
<dbReference type="Pfam" id="PF00083">
    <property type="entry name" value="Sugar_tr"/>
    <property type="match status" value="1"/>
</dbReference>